<sequence length="78" mass="8664">MGALRQAIISNSRYTLRASWIAVKRTMKTALRIALSTGMWHQPVEAVAGEFPNVEEVAAASSVQRDFMTIEHPDNAYT</sequence>
<comment type="caution">
    <text evidence="1">The sequence shown here is derived from an EMBL/GenBank/DDBJ whole genome shotgun (WGS) entry which is preliminary data.</text>
</comment>
<dbReference type="AlphaFoldDB" id="A0A3D8S2K4"/>
<dbReference type="EMBL" id="PDLN01000007">
    <property type="protein sequence ID" value="RDW80390.1"/>
    <property type="molecule type" value="Genomic_DNA"/>
</dbReference>
<keyword evidence="2" id="KW-1185">Reference proteome</keyword>
<evidence type="ECO:0000313" key="1">
    <source>
        <dbReference type="EMBL" id="RDW80390.1"/>
    </source>
</evidence>
<reference evidence="1 2" key="1">
    <citation type="journal article" date="2018" name="IMA Fungus">
        <title>IMA Genome-F 9: Draft genome sequence of Annulohypoxylon stygium, Aspergillus mulundensis, Berkeleyomyces basicola (syn. Thielaviopsis basicola), Ceratocystis smalleyi, two Cercospora beticola strains, Coleophoma cylindrospora, Fusarium fracticaudum, Phialophora cf. hyalina, and Morchella septimelata.</title>
        <authorList>
            <person name="Wingfield B.D."/>
            <person name="Bills G.F."/>
            <person name="Dong Y."/>
            <person name="Huang W."/>
            <person name="Nel W.J."/>
            <person name="Swalarsk-Parry B.S."/>
            <person name="Vaghefi N."/>
            <person name="Wilken P.M."/>
            <person name="An Z."/>
            <person name="de Beer Z.W."/>
            <person name="De Vos L."/>
            <person name="Chen L."/>
            <person name="Duong T.A."/>
            <person name="Gao Y."/>
            <person name="Hammerbacher A."/>
            <person name="Kikkert J.R."/>
            <person name="Li Y."/>
            <person name="Li H."/>
            <person name="Li K."/>
            <person name="Li Q."/>
            <person name="Liu X."/>
            <person name="Ma X."/>
            <person name="Naidoo K."/>
            <person name="Pethybridge S.J."/>
            <person name="Sun J."/>
            <person name="Steenkamp E.T."/>
            <person name="van der Nest M.A."/>
            <person name="van Wyk S."/>
            <person name="Wingfield M.J."/>
            <person name="Xiong C."/>
            <person name="Yue Q."/>
            <person name="Zhang X."/>
        </authorList>
    </citation>
    <scope>NUCLEOTIDE SEQUENCE [LARGE SCALE GENOMIC DNA]</scope>
    <source>
        <strain evidence="1 2">BP5796</strain>
    </source>
</reference>
<gene>
    <name evidence="1" type="ORF">BP5796_05088</name>
</gene>
<evidence type="ECO:0000313" key="2">
    <source>
        <dbReference type="Proteomes" id="UP000256328"/>
    </source>
</evidence>
<name>A0A3D8S2K4_9HELO</name>
<organism evidence="1 2">
    <name type="scientific">Coleophoma crateriformis</name>
    <dbReference type="NCBI Taxonomy" id="565419"/>
    <lineage>
        <taxon>Eukaryota</taxon>
        <taxon>Fungi</taxon>
        <taxon>Dikarya</taxon>
        <taxon>Ascomycota</taxon>
        <taxon>Pezizomycotina</taxon>
        <taxon>Leotiomycetes</taxon>
        <taxon>Helotiales</taxon>
        <taxon>Dermateaceae</taxon>
        <taxon>Coleophoma</taxon>
    </lineage>
</organism>
<dbReference type="Proteomes" id="UP000256328">
    <property type="component" value="Unassembled WGS sequence"/>
</dbReference>
<accession>A0A3D8S2K4</accession>
<protein>
    <submittedName>
        <fullName evidence="1">Uncharacterized protein</fullName>
    </submittedName>
</protein>
<proteinExistence type="predicted"/>